<protein>
    <submittedName>
        <fullName evidence="2">Hydrogenase</fullName>
    </submittedName>
</protein>
<dbReference type="Proteomes" id="UP000596427">
    <property type="component" value="Chromosome"/>
</dbReference>
<reference evidence="2 3" key="1">
    <citation type="submission" date="2020-10" db="EMBL/GenBank/DDBJ databases">
        <title>Degradation of 1,4-Dioxane by Xanthobacter sp. YN2, via a Novel Group-2 Soluble Di-Iron Monooxygenase.</title>
        <authorList>
            <person name="Ma F."/>
            <person name="Wang Y."/>
            <person name="Yang J."/>
            <person name="Guo H."/>
            <person name="Su D."/>
            <person name="Yu L."/>
        </authorList>
    </citation>
    <scope>NUCLEOTIDE SEQUENCE [LARGE SCALE GENOMIC DNA]</scope>
    <source>
        <strain evidence="2 3">YN2</strain>
    </source>
</reference>
<dbReference type="InterPro" id="IPR010893">
    <property type="entry name" value="NiFe-hyd_mat_HyaE"/>
</dbReference>
<dbReference type="SUPFAM" id="SSF52833">
    <property type="entry name" value="Thioredoxin-like"/>
    <property type="match status" value="1"/>
</dbReference>
<dbReference type="KEGG" id="xdi:EZH22_05545"/>
<dbReference type="Pfam" id="PF07449">
    <property type="entry name" value="HyaE"/>
    <property type="match status" value="1"/>
</dbReference>
<evidence type="ECO:0000313" key="2">
    <source>
        <dbReference type="EMBL" id="QRG07840.1"/>
    </source>
</evidence>
<gene>
    <name evidence="2" type="ORF">EZH22_05545</name>
</gene>
<dbReference type="Gene3D" id="3.40.30.10">
    <property type="entry name" value="Glutaredoxin"/>
    <property type="match status" value="1"/>
</dbReference>
<proteinExistence type="inferred from homology"/>
<accession>A0A974SJJ8</accession>
<evidence type="ECO:0000256" key="1">
    <source>
        <dbReference type="ARBA" id="ARBA00009004"/>
    </source>
</evidence>
<evidence type="ECO:0000313" key="3">
    <source>
        <dbReference type="Proteomes" id="UP000596427"/>
    </source>
</evidence>
<organism evidence="2 3">
    <name type="scientific">Xanthobacter dioxanivorans</name>
    <dbReference type="NCBI Taxonomy" id="2528964"/>
    <lineage>
        <taxon>Bacteria</taxon>
        <taxon>Pseudomonadati</taxon>
        <taxon>Pseudomonadota</taxon>
        <taxon>Alphaproteobacteria</taxon>
        <taxon>Hyphomicrobiales</taxon>
        <taxon>Xanthobacteraceae</taxon>
        <taxon>Xanthobacter</taxon>
    </lineage>
</organism>
<keyword evidence="3" id="KW-1185">Reference proteome</keyword>
<name>A0A974SJJ8_9HYPH</name>
<dbReference type="EMBL" id="CP063362">
    <property type="protein sequence ID" value="QRG07840.1"/>
    <property type="molecule type" value="Genomic_DNA"/>
</dbReference>
<sequence length="146" mass="15307">MPEAAAPDLATGPAPALDPKLHPLVRRLVAERGWPYVEVLEDAARLDARDHFLFLPAHGKAHLESPDIAVVLPELVKALGGDAVIGGAVAGPKAEAALREALSLALPAIVVVRASAPVGAVARMRDWDEYLERLGALLKTPSAATH</sequence>
<dbReference type="AlphaFoldDB" id="A0A974SJJ8"/>
<dbReference type="InterPro" id="IPR036249">
    <property type="entry name" value="Thioredoxin-like_sf"/>
</dbReference>
<comment type="similarity">
    <text evidence="1">Belongs to the HupG/HyaE family.</text>
</comment>
<dbReference type="RefSeq" id="WP_203194753.1">
    <property type="nucleotide sequence ID" value="NZ_CP063362.1"/>
</dbReference>